<proteinExistence type="predicted"/>
<dbReference type="AlphaFoldDB" id="A0A7S3BD38"/>
<sequence>MFDYYATFGASDDIIHIQNNGFKQFVDDCHLAIQGSKHCGSSHLDQLFIMVNTGSEVARALLRQEWIQCLIRITAMRHDHFASSRHERPVGFVEYSSIADDLDKLIVEQIMPRLDKRALPDLEGFRKEYCYTAEVSFILEDHQATLRHLFTEFAKGDGTALYDELKSAKLLSFNEWRMLTKNIGVMNEADFSQRDMALVFSWSRLRVIDERPMKSRVRLTQLSFEDFCEAICRLAFDKALPTEEEAFDADCEDGGEFLLNMMAEDPAGYLDFVHERAEEPELRQEMWSQVNQLLTYIVRSVLMIVERHKGNQRVTKKSNKAGELVIDEKQAAFLFQLSGQGAGQKLVAKSSTSAKDDGKPNGVAALKITSMLSSA</sequence>
<organism evidence="1">
    <name type="scientific">Haptolina ericina</name>
    <dbReference type="NCBI Taxonomy" id="156174"/>
    <lineage>
        <taxon>Eukaryota</taxon>
        <taxon>Haptista</taxon>
        <taxon>Haptophyta</taxon>
        <taxon>Prymnesiophyceae</taxon>
        <taxon>Prymnesiales</taxon>
        <taxon>Prymnesiaceae</taxon>
        <taxon>Haptolina</taxon>
    </lineage>
</organism>
<dbReference type="EMBL" id="HBHX01052187">
    <property type="protein sequence ID" value="CAE0131695.1"/>
    <property type="molecule type" value="Transcribed_RNA"/>
</dbReference>
<name>A0A7S3BD38_9EUKA</name>
<protein>
    <submittedName>
        <fullName evidence="1">Uncharacterized protein</fullName>
    </submittedName>
</protein>
<reference evidence="1" key="1">
    <citation type="submission" date="2021-01" db="EMBL/GenBank/DDBJ databases">
        <authorList>
            <person name="Corre E."/>
            <person name="Pelletier E."/>
            <person name="Niang G."/>
            <person name="Scheremetjew M."/>
            <person name="Finn R."/>
            <person name="Kale V."/>
            <person name="Holt S."/>
            <person name="Cochrane G."/>
            <person name="Meng A."/>
            <person name="Brown T."/>
            <person name="Cohen L."/>
        </authorList>
    </citation>
    <scope>NUCLEOTIDE SEQUENCE</scope>
    <source>
        <strain evidence="1">CCMP281</strain>
    </source>
</reference>
<accession>A0A7S3BD38</accession>
<evidence type="ECO:0000313" key="1">
    <source>
        <dbReference type="EMBL" id="CAE0131695.1"/>
    </source>
</evidence>
<gene>
    <name evidence="1" type="ORF">HERI1096_LOCUS28820</name>
</gene>